<reference evidence="9" key="1">
    <citation type="submission" date="2022-05" db="EMBL/GenBank/DDBJ databases">
        <authorList>
            <person name="Pankratov T."/>
        </authorList>
    </citation>
    <scope>NUCLEOTIDE SEQUENCE</scope>
    <source>
        <strain evidence="9">BP6-180914</strain>
    </source>
</reference>
<sequence>MSADADQTDFQARLTAVADAVEVTLDRLLAPDTLPNEVTRPPRLLEAMRYSTLGGGKRLRPFLLVETARLFGVEGVGPLRAGAALEMIHCYSLVHDDLPAMDDDDLRRGRPTAHKAFDEATAILSGDALLTYAFDVTAGEQTHPDPGVRAALVLALARASGLGGMAGGQALDLEAERRTEPHTAAFVLQMQSMKTGALLLYAVEAGAILGGASPSQREALMHYGMALGAAFQVADDILDAESDTETLGKAAGKDAGRNKATLVAALGLDAAKARRDLLAREAAEALTATGLGARTAILAEAARFTVDRKS</sequence>
<dbReference type="InterPro" id="IPR008949">
    <property type="entry name" value="Isoprenoid_synthase_dom_sf"/>
</dbReference>
<dbReference type="SUPFAM" id="SSF48576">
    <property type="entry name" value="Terpenoid synthases"/>
    <property type="match status" value="1"/>
</dbReference>
<protein>
    <recommendedName>
        <fullName evidence="7">Probable farnesyl diphosphate synthase</fullName>
    </recommendedName>
</protein>
<dbReference type="PROSITE" id="PS00723">
    <property type="entry name" value="POLYPRENYL_SYNTHASE_1"/>
    <property type="match status" value="1"/>
</dbReference>
<accession>A0AA42CPT5</accession>
<dbReference type="Gene3D" id="1.10.600.10">
    <property type="entry name" value="Farnesyl Diphosphate Synthase"/>
    <property type="match status" value="1"/>
</dbReference>
<dbReference type="GO" id="GO:0016114">
    <property type="term" value="P:terpenoid biosynthetic process"/>
    <property type="evidence" value="ECO:0007669"/>
    <property type="project" value="UniProtKB-ARBA"/>
</dbReference>
<evidence type="ECO:0000256" key="4">
    <source>
        <dbReference type="ARBA" id="ARBA00022723"/>
    </source>
</evidence>
<evidence type="ECO:0000256" key="5">
    <source>
        <dbReference type="ARBA" id="ARBA00022842"/>
    </source>
</evidence>
<dbReference type="SFLD" id="SFLDS00005">
    <property type="entry name" value="Isoprenoid_Synthase_Type_I"/>
    <property type="match status" value="1"/>
</dbReference>
<dbReference type="GO" id="GO:0004659">
    <property type="term" value="F:prenyltransferase activity"/>
    <property type="evidence" value="ECO:0007669"/>
    <property type="project" value="InterPro"/>
</dbReference>
<evidence type="ECO:0000256" key="7">
    <source>
        <dbReference type="ARBA" id="ARBA00069024"/>
    </source>
</evidence>
<organism evidence="9 10">
    <name type="scientific">Lichenifustis flavocetrariae</name>
    <dbReference type="NCBI Taxonomy" id="2949735"/>
    <lineage>
        <taxon>Bacteria</taxon>
        <taxon>Pseudomonadati</taxon>
        <taxon>Pseudomonadota</taxon>
        <taxon>Alphaproteobacteria</taxon>
        <taxon>Hyphomicrobiales</taxon>
        <taxon>Lichenihabitantaceae</taxon>
        <taxon>Lichenifustis</taxon>
    </lineage>
</organism>
<proteinExistence type="inferred from homology"/>
<evidence type="ECO:0000313" key="9">
    <source>
        <dbReference type="EMBL" id="MCW6510742.1"/>
    </source>
</evidence>
<dbReference type="PROSITE" id="PS00444">
    <property type="entry name" value="POLYPRENYL_SYNTHASE_2"/>
    <property type="match status" value="1"/>
</dbReference>
<dbReference type="RefSeq" id="WP_282587112.1">
    <property type="nucleotide sequence ID" value="NZ_JAMOIM010000017.1"/>
</dbReference>
<evidence type="ECO:0000313" key="10">
    <source>
        <dbReference type="Proteomes" id="UP001165667"/>
    </source>
</evidence>
<evidence type="ECO:0000256" key="2">
    <source>
        <dbReference type="ARBA" id="ARBA00006706"/>
    </source>
</evidence>
<dbReference type="CDD" id="cd00685">
    <property type="entry name" value="Trans_IPPS_HT"/>
    <property type="match status" value="1"/>
</dbReference>
<dbReference type="GO" id="GO:0005737">
    <property type="term" value="C:cytoplasm"/>
    <property type="evidence" value="ECO:0007669"/>
    <property type="project" value="UniProtKB-ARBA"/>
</dbReference>
<dbReference type="AlphaFoldDB" id="A0AA42CPT5"/>
<dbReference type="InterPro" id="IPR033749">
    <property type="entry name" value="Polyprenyl_synt_CS"/>
</dbReference>
<keyword evidence="6" id="KW-0414">Isoprene biosynthesis</keyword>
<evidence type="ECO:0000256" key="1">
    <source>
        <dbReference type="ARBA" id="ARBA00001946"/>
    </source>
</evidence>
<dbReference type="GO" id="GO:0046872">
    <property type="term" value="F:metal ion binding"/>
    <property type="evidence" value="ECO:0007669"/>
    <property type="project" value="UniProtKB-KW"/>
</dbReference>
<dbReference type="InterPro" id="IPR053378">
    <property type="entry name" value="Prenyl_diphosphate_synthase"/>
</dbReference>
<dbReference type="PANTHER" id="PTHR43281:SF1">
    <property type="entry name" value="FARNESYL DIPHOSPHATE SYNTHASE"/>
    <property type="match status" value="1"/>
</dbReference>
<evidence type="ECO:0000256" key="8">
    <source>
        <dbReference type="RuleBase" id="RU004466"/>
    </source>
</evidence>
<dbReference type="PANTHER" id="PTHR43281">
    <property type="entry name" value="FARNESYL DIPHOSPHATE SYNTHASE"/>
    <property type="match status" value="1"/>
</dbReference>
<dbReference type="FunFam" id="1.10.600.10:FF:000001">
    <property type="entry name" value="Geranylgeranyl diphosphate synthase"/>
    <property type="match status" value="1"/>
</dbReference>
<evidence type="ECO:0000256" key="6">
    <source>
        <dbReference type="ARBA" id="ARBA00023229"/>
    </source>
</evidence>
<name>A0AA42CPT5_9HYPH</name>
<dbReference type="Pfam" id="PF00348">
    <property type="entry name" value="polyprenyl_synt"/>
    <property type="match status" value="1"/>
</dbReference>
<keyword evidence="5" id="KW-0460">Magnesium</keyword>
<dbReference type="Proteomes" id="UP001165667">
    <property type="component" value="Unassembled WGS sequence"/>
</dbReference>
<dbReference type="SFLD" id="SFLDG01017">
    <property type="entry name" value="Polyprenyl_Transferase_Like"/>
    <property type="match status" value="1"/>
</dbReference>
<comment type="caution">
    <text evidence="9">The sequence shown here is derived from an EMBL/GenBank/DDBJ whole genome shotgun (WGS) entry which is preliminary data.</text>
</comment>
<comment type="cofactor">
    <cofactor evidence="1">
        <name>Mg(2+)</name>
        <dbReference type="ChEBI" id="CHEBI:18420"/>
    </cofactor>
</comment>
<keyword evidence="10" id="KW-1185">Reference proteome</keyword>
<keyword evidence="3 8" id="KW-0808">Transferase</keyword>
<dbReference type="EMBL" id="JAMOIM010000017">
    <property type="protein sequence ID" value="MCW6510742.1"/>
    <property type="molecule type" value="Genomic_DNA"/>
</dbReference>
<keyword evidence="4" id="KW-0479">Metal-binding</keyword>
<comment type="similarity">
    <text evidence="2 8">Belongs to the FPP/GGPP synthase family.</text>
</comment>
<dbReference type="InterPro" id="IPR000092">
    <property type="entry name" value="Polyprenyl_synt"/>
</dbReference>
<gene>
    <name evidence="9" type="ORF">M8523_22265</name>
</gene>
<evidence type="ECO:0000256" key="3">
    <source>
        <dbReference type="ARBA" id="ARBA00022679"/>
    </source>
</evidence>
<dbReference type="NCBIfam" id="NF045485">
    <property type="entry name" value="FPPsyn"/>
    <property type="match status" value="1"/>
</dbReference>